<keyword evidence="12" id="KW-1185">Reference proteome</keyword>
<keyword evidence="7" id="KW-0067">ATP-binding</keyword>
<keyword evidence="3" id="KW-0698">rRNA processing</keyword>
<evidence type="ECO:0000256" key="4">
    <source>
        <dbReference type="ARBA" id="ARBA00022679"/>
    </source>
</evidence>
<comment type="subcellular location">
    <subcellularLocation>
        <location evidence="1">Nucleus</location>
        <location evidence="1">Nucleolus</location>
    </subcellularLocation>
</comment>
<evidence type="ECO:0000256" key="5">
    <source>
        <dbReference type="ARBA" id="ARBA00022741"/>
    </source>
</evidence>
<dbReference type="OMA" id="IRSFFCG"/>
<feature type="domain" description="Clp1 P-loop" evidence="9">
    <location>
        <begin position="249"/>
        <end position="428"/>
    </location>
</feature>
<dbReference type="STRING" id="695850.A0A067BYK4"/>
<reference evidence="11 12" key="1">
    <citation type="journal article" date="2013" name="PLoS Genet.">
        <title>Distinctive expansion of potential virulence genes in the genome of the oomycete fish pathogen Saprolegnia parasitica.</title>
        <authorList>
            <person name="Jiang R.H."/>
            <person name="de Bruijn I."/>
            <person name="Haas B.J."/>
            <person name="Belmonte R."/>
            <person name="Lobach L."/>
            <person name="Christie J."/>
            <person name="van den Ackerveken G."/>
            <person name="Bottin A."/>
            <person name="Bulone V."/>
            <person name="Diaz-Moreno S.M."/>
            <person name="Dumas B."/>
            <person name="Fan L."/>
            <person name="Gaulin E."/>
            <person name="Govers F."/>
            <person name="Grenville-Briggs L.J."/>
            <person name="Horner N.R."/>
            <person name="Levin J.Z."/>
            <person name="Mammella M."/>
            <person name="Meijer H.J."/>
            <person name="Morris P."/>
            <person name="Nusbaum C."/>
            <person name="Oome S."/>
            <person name="Phillips A.J."/>
            <person name="van Rooyen D."/>
            <person name="Rzeszutek E."/>
            <person name="Saraiva M."/>
            <person name="Secombes C.J."/>
            <person name="Seidl M.F."/>
            <person name="Snel B."/>
            <person name="Stassen J.H."/>
            <person name="Sykes S."/>
            <person name="Tripathy S."/>
            <person name="van den Berg H."/>
            <person name="Vega-Arreguin J.C."/>
            <person name="Wawra S."/>
            <person name="Young S.K."/>
            <person name="Zeng Q."/>
            <person name="Dieguez-Uribeondo J."/>
            <person name="Russ C."/>
            <person name="Tyler B.M."/>
            <person name="van West P."/>
        </authorList>
    </citation>
    <scope>NUCLEOTIDE SEQUENCE [LARGE SCALE GENOMIC DNA]</scope>
    <source>
        <strain evidence="11 12">CBS 223.65</strain>
    </source>
</reference>
<keyword evidence="6" id="KW-0418">Kinase</keyword>
<dbReference type="RefSeq" id="XP_012205752.1">
    <property type="nucleotide sequence ID" value="XM_012350362.1"/>
</dbReference>
<evidence type="ECO:0000313" key="12">
    <source>
        <dbReference type="Proteomes" id="UP000030745"/>
    </source>
</evidence>
<dbReference type="InterPro" id="IPR027417">
    <property type="entry name" value="P-loop_NTPase"/>
</dbReference>
<dbReference type="PANTHER" id="PTHR12755:SF3">
    <property type="entry name" value="POLYNUCLEOTIDE 5'-HYDROXYL-KINASE NOL9"/>
    <property type="match status" value="1"/>
</dbReference>
<evidence type="ECO:0000256" key="3">
    <source>
        <dbReference type="ARBA" id="ARBA00022552"/>
    </source>
</evidence>
<keyword evidence="5" id="KW-0547">Nucleotide-binding</keyword>
<comment type="similarity">
    <text evidence="2">Belongs to the Clp1 family. NOL9/GRC3 subfamily.</text>
</comment>
<sequence>MHASASYPIFAAMADAAPVYGEPYCVTDDKVAAVASGRLVVMGMDANEKLVGAGMVHLRVFQGHVHSSGFAFPPGVYYDLYSPRWSNLSTLVASDAPSLYHAPCTSLTKARWLLTHAADPLNDEDEAQADALAKDMAAWFPVVLVLRAMRLTYGNLASYFDGQTTHVRLPGFKFIRYPDVLVTEKVSKKRAKTETPTITDGAALFASISSLEPNAVRELFFPPSWHTAARRVCESFRANVDARKVLVCGAKGVGKSTCTQFLVNQLLSSHRVVAYIDSDVGQPELCAPGVLSLHYITEPLLGPSYTHLQPAYRSLYFGYSSPKADPQLYIAAVASLLQAYEARDTTIPLVINTDGWIKSMGYDLLHSILDCATPQHVLQVVAMTKAKSFDVPPSPKWTLHPVEMWDAAPPQPARSSKDLRQYRWHAYFLRDVIVEEPETLQLATCHAMSEQTRLGRAISMMYTRQLPYRVPFHAVAVRVTGSSAPPSQILYALNASVIGLCVAPPTLLAKTNERCKPDVPTVLLDYDLLPCVGHGIIRSIDVAAGEFHILTPVSTELLAHVNVLVRGHLSLSFQLLDQSAVLGGHCPYAIVDVLAAEGTGASLMESRNNLKRKKEG</sequence>
<evidence type="ECO:0000256" key="6">
    <source>
        <dbReference type="ARBA" id="ARBA00022777"/>
    </source>
</evidence>
<evidence type="ECO:0000259" key="9">
    <source>
        <dbReference type="Pfam" id="PF16575"/>
    </source>
</evidence>
<dbReference type="PANTHER" id="PTHR12755">
    <property type="entry name" value="CLEAVAGE/POLYADENYLATION FACTOR IA SUBUNIT CLP1P"/>
    <property type="match status" value="1"/>
</dbReference>
<dbReference type="VEuPathDB" id="FungiDB:SPRG_10799"/>
<proteinExistence type="inferred from homology"/>
<evidence type="ECO:0000256" key="8">
    <source>
        <dbReference type="ARBA" id="ARBA00023242"/>
    </source>
</evidence>
<dbReference type="AlphaFoldDB" id="A0A067BYK4"/>
<evidence type="ECO:0000313" key="11">
    <source>
        <dbReference type="EMBL" id="KDO23604.1"/>
    </source>
</evidence>
<dbReference type="InterPro" id="IPR045116">
    <property type="entry name" value="Clp1/Grc3"/>
</dbReference>
<dbReference type="Gene3D" id="3.40.50.300">
    <property type="entry name" value="P-loop containing nucleotide triphosphate hydrolases"/>
    <property type="match status" value="1"/>
</dbReference>
<dbReference type="Pfam" id="PF25467">
    <property type="entry name" value="NOL9_C"/>
    <property type="match status" value="1"/>
</dbReference>
<dbReference type="InterPro" id="IPR057570">
    <property type="entry name" value="NOL9_C"/>
</dbReference>
<dbReference type="EMBL" id="KK583252">
    <property type="protein sequence ID" value="KDO23604.1"/>
    <property type="molecule type" value="Genomic_DNA"/>
</dbReference>
<dbReference type="GO" id="GO:0005524">
    <property type="term" value="F:ATP binding"/>
    <property type="evidence" value="ECO:0007669"/>
    <property type="project" value="UniProtKB-KW"/>
</dbReference>
<dbReference type="Proteomes" id="UP000030745">
    <property type="component" value="Unassembled WGS sequence"/>
</dbReference>
<dbReference type="GO" id="GO:0000448">
    <property type="term" value="P:cleavage in ITS2 between 5.8S rRNA and LSU-rRNA of tricistronic rRNA transcript (SSU-rRNA, 5.8S rRNA, LSU-rRNA)"/>
    <property type="evidence" value="ECO:0007669"/>
    <property type="project" value="TreeGrafter"/>
</dbReference>
<keyword evidence="4" id="KW-0808">Transferase</keyword>
<evidence type="ECO:0000256" key="2">
    <source>
        <dbReference type="ARBA" id="ARBA00011003"/>
    </source>
</evidence>
<evidence type="ECO:0000256" key="7">
    <source>
        <dbReference type="ARBA" id="ARBA00022840"/>
    </source>
</evidence>
<dbReference type="Pfam" id="PF16575">
    <property type="entry name" value="CLP1_P"/>
    <property type="match status" value="1"/>
</dbReference>
<dbReference type="GO" id="GO:0051731">
    <property type="term" value="F:polynucleotide 5'-hydroxyl-kinase activity"/>
    <property type="evidence" value="ECO:0007669"/>
    <property type="project" value="InterPro"/>
</dbReference>
<dbReference type="InterPro" id="IPR032319">
    <property type="entry name" value="CLP1_P"/>
</dbReference>
<evidence type="ECO:0000256" key="1">
    <source>
        <dbReference type="ARBA" id="ARBA00004604"/>
    </source>
</evidence>
<dbReference type="GeneID" id="24132889"/>
<name>A0A067BYK4_SAPPC</name>
<dbReference type="GO" id="GO:0005730">
    <property type="term" value="C:nucleolus"/>
    <property type="evidence" value="ECO:0007669"/>
    <property type="project" value="UniProtKB-SubCell"/>
</dbReference>
<organism evidence="11 12">
    <name type="scientific">Saprolegnia parasitica (strain CBS 223.65)</name>
    <dbReference type="NCBI Taxonomy" id="695850"/>
    <lineage>
        <taxon>Eukaryota</taxon>
        <taxon>Sar</taxon>
        <taxon>Stramenopiles</taxon>
        <taxon>Oomycota</taxon>
        <taxon>Saprolegniomycetes</taxon>
        <taxon>Saprolegniales</taxon>
        <taxon>Saprolegniaceae</taxon>
        <taxon>Saprolegnia</taxon>
    </lineage>
</organism>
<accession>A0A067BYK4</accession>
<evidence type="ECO:0000259" key="10">
    <source>
        <dbReference type="Pfam" id="PF25467"/>
    </source>
</evidence>
<protein>
    <submittedName>
        <fullName evidence="11">Uncharacterized protein</fullName>
    </submittedName>
</protein>
<feature type="domain" description="NOL9 C-terminal" evidence="10">
    <location>
        <begin position="465"/>
        <end position="569"/>
    </location>
</feature>
<gene>
    <name evidence="11" type="ORF">SPRG_10799</name>
</gene>
<dbReference type="KEGG" id="spar:SPRG_10799"/>
<dbReference type="OrthoDB" id="2405412at2759"/>
<keyword evidence="8" id="KW-0539">Nucleus</keyword>